<dbReference type="Proteomes" id="UP001143509">
    <property type="component" value="Unassembled WGS sequence"/>
</dbReference>
<dbReference type="PANTHER" id="PTHR43312:SF1">
    <property type="entry name" value="NADP-DEPENDENT OXIDOREDUCTASE DOMAIN-CONTAINING PROTEIN"/>
    <property type="match status" value="1"/>
</dbReference>
<name>A0ABQ5TBN4_9CAUL</name>
<dbReference type="EMBL" id="BSFD01000004">
    <property type="protein sequence ID" value="GLK48763.1"/>
    <property type="molecule type" value="Genomic_DNA"/>
</dbReference>
<feature type="domain" description="NADP-dependent oxidoreductase" evidence="1">
    <location>
        <begin position="96"/>
        <end position="284"/>
    </location>
</feature>
<reference evidence="2" key="1">
    <citation type="journal article" date="2014" name="Int. J. Syst. Evol. Microbiol.">
        <title>Complete genome of a new Firmicutes species belonging to the dominant human colonic microbiota ('Ruminococcus bicirculans') reveals two chromosomes and a selective capacity to utilize plant glucans.</title>
        <authorList>
            <consortium name="NISC Comparative Sequencing Program"/>
            <person name="Wegmann U."/>
            <person name="Louis P."/>
            <person name="Goesmann A."/>
            <person name="Henrissat B."/>
            <person name="Duncan S.H."/>
            <person name="Flint H.J."/>
        </authorList>
    </citation>
    <scope>NUCLEOTIDE SEQUENCE</scope>
    <source>
        <strain evidence="2">VKM B-1499</strain>
    </source>
</reference>
<dbReference type="InterPro" id="IPR036812">
    <property type="entry name" value="NAD(P)_OxRdtase_dom_sf"/>
</dbReference>
<evidence type="ECO:0000313" key="3">
    <source>
        <dbReference type="Proteomes" id="UP001143509"/>
    </source>
</evidence>
<gene>
    <name evidence="2" type="ORF">GCM10017620_17360</name>
</gene>
<evidence type="ECO:0000259" key="1">
    <source>
        <dbReference type="Pfam" id="PF00248"/>
    </source>
</evidence>
<sequence>MTHSSATPSAPSPIDRLALAVVTEPQRPLNSLLNSQTGAREDAMRFLLQTGSDAGVRMIATRPGGDGERLLGQAWPFPSPFRVTVRTVSLNEGLDRVEARARRSLERLGLPRGEALLVDNAADLAGAEGRALWDRLQSLKDRGLFRSIGFCATIEDGPALLARRLEADVVQVSCNLLDQRAAAEGVLDELKSVGAQVHLASVFAGGLLFSGGDDLPSHLANYAQVLSRTRRRLAERRCDPMQAALAYAFSLKAVDRVVASVASAAELRAILAAAHAPSPDLNWSELALEAPAAFAADARARISSAA</sequence>
<protein>
    <recommendedName>
        <fullName evidence="1">NADP-dependent oxidoreductase domain-containing protein</fullName>
    </recommendedName>
</protein>
<reference evidence="2" key="2">
    <citation type="submission" date="2023-01" db="EMBL/GenBank/DDBJ databases">
        <authorList>
            <person name="Sun Q."/>
            <person name="Evtushenko L."/>
        </authorList>
    </citation>
    <scope>NUCLEOTIDE SEQUENCE</scope>
    <source>
        <strain evidence="2">VKM B-1499</strain>
    </source>
</reference>
<dbReference type="Gene3D" id="3.20.20.100">
    <property type="entry name" value="NADP-dependent oxidoreductase domain"/>
    <property type="match status" value="1"/>
</dbReference>
<dbReference type="NCBIfam" id="NF011432">
    <property type="entry name" value="PRK14863.1"/>
    <property type="match status" value="1"/>
</dbReference>
<dbReference type="InterPro" id="IPR053135">
    <property type="entry name" value="AKR2_Oxidoreductase"/>
</dbReference>
<proteinExistence type="predicted"/>
<dbReference type="Pfam" id="PF00248">
    <property type="entry name" value="Aldo_ket_red"/>
    <property type="match status" value="1"/>
</dbReference>
<evidence type="ECO:0000313" key="2">
    <source>
        <dbReference type="EMBL" id="GLK48763.1"/>
    </source>
</evidence>
<accession>A0ABQ5TBN4</accession>
<dbReference type="SUPFAM" id="SSF51430">
    <property type="entry name" value="NAD(P)-linked oxidoreductase"/>
    <property type="match status" value="1"/>
</dbReference>
<organism evidence="2 3">
    <name type="scientific">Brevundimonas intermedia</name>
    <dbReference type="NCBI Taxonomy" id="74315"/>
    <lineage>
        <taxon>Bacteria</taxon>
        <taxon>Pseudomonadati</taxon>
        <taxon>Pseudomonadota</taxon>
        <taxon>Alphaproteobacteria</taxon>
        <taxon>Caulobacterales</taxon>
        <taxon>Caulobacteraceae</taxon>
        <taxon>Brevundimonas</taxon>
    </lineage>
</organism>
<dbReference type="PANTHER" id="PTHR43312">
    <property type="entry name" value="D-THREO-ALDOSE 1-DEHYDROGENASE"/>
    <property type="match status" value="1"/>
</dbReference>
<comment type="caution">
    <text evidence="2">The sequence shown here is derived from an EMBL/GenBank/DDBJ whole genome shotgun (WGS) entry which is preliminary data.</text>
</comment>
<keyword evidence="3" id="KW-1185">Reference proteome</keyword>
<dbReference type="InterPro" id="IPR023210">
    <property type="entry name" value="NADP_OxRdtase_dom"/>
</dbReference>
<dbReference type="RefSeq" id="WP_271164981.1">
    <property type="nucleotide sequence ID" value="NZ_BSFD01000004.1"/>
</dbReference>